<evidence type="ECO:0000259" key="2">
    <source>
        <dbReference type="Pfam" id="PF14303"/>
    </source>
</evidence>
<reference evidence="3 4" key="2">
    <citation type="submission" date="2024-10" db="EMBL/GenBank/DDBJ databases">
        <authorList>
            <person name="Ryan C."/>
        </authorList>
    </citation>
    <scope>NUCLEOTIDE SEQUENCE [LARGE SCALE GENOMIC DNA]</scope>
</reference>
<gene>
    <name evidence="3" type="ORF">URODEC1_LOCUS1572</name>
</gene>
<dbReference type="PANTHER" id="PTHR45125:SF3">
    <property type="entry name" value="NO-APICAL-MERISTEM-ASSOCIATED CARBOXY-TERMINAL DOMAIN PROTEIN"/>
    <property type="match status" value="1"/>
</dbReference>
<dbReference type="PANTHER" id="PTHR45125">
    <property type="entry name" value="F21J9.4-RELATED"/>
    <property type="match status" value="1"/>
</dbReference>
<sequence length="416" mass="47344">MNGSAEGLPFSQVVPGRLDPEAHHSGGELDQSGVESRRRRMPEDPLNVEQFDGEEDYAGATDSGYYTDIPVNGAEESQYPTPRSDPTIHNARATAKTFQGRSKNFRDEEDILLVSAWLDVDMDPIQRVDQTHGTLWTRIHDYFHANKTFESNRSQGSLMNRWCGIQQDVNLFCGCLSRIETENHNGWSVDDKIANACVMFKAEDQKERKFSYLHCWKILKDKPKWIERRKEIRCAKKTSNKKQKRVANSSPASVALAIAPAAPLAGGANAEPPARPDGKEKQKLRQCLTMEAGGADAEPPARPDGKEKQKLRQCLTMEDGGADAEPSARPDGKKEDYLMAKKKKVDHEKDLKKGERCNRAFALQEERIKLEREKFEFQRDLEEERILGLDLSTMNYKQQQYYEVRQNEILARRCNI</sequence>
<evidence type="ECO:0000313" key="4">
    <source>
        <dbReference type="Proteomes" id="UP001497457"/>
    </source>
</evidence>
<dbReference type="EMBL" id="OZ075111">
    <property type="protein sequence ID" value="CAL4887157.1"/>
    <property type="molecule type" value="Genomic_DNA"/>
</dbReference>
<feature type="region of interest" description="Disordered" evidence="1">
    <location>
        <begin position="264"/>
        <end position="283"/>
    </location>
</feature>
<dbReference type="Proteomes" id="UP001497457">
    <property type="component" value="Chromosome 1b"/>
</dbReference>
<evidence type="ECO:0000256" key="1">
    <source>
        <dbReference type="SAM" id="MobiDB-lite"/>
    </source>
</evidence>
<protein>
    <recommendedName>
        <fullName evidence="2">No apical meristem-associated C-terminal domain-containing protein</fullName>
    </recommendedName>
</protein>
<dbReference type="AlphaFoldDB" id="A0ABC8VAW7"/>
<feature type="compositionally biased region" description="Basic and acidic residues" evidence="1">
    <location>
        <begin position="18"/>
        <end position="27"/>
    </location>
</feature>
<feature type="region of interest" description="Disordered" evidence="1">
    <location>
        <begin position="1"/>
        <end position="88"/>
    </location>
</feature>
<feature type="domain" description="No apical meristem-associated C-terminal" evidence="2">
    <location>
        <begin position="291"/>
        <end position="409"/>
    </location>
</feature>
<dbReference type="InterPro" id="IPR029466">
    <property type="entry name" value="NAM-associated_C"/>
</dbReference>
<feature type="region of interest" description="Disordered" evidence="1">
    <location>
        <begin position="317"/>
        <end position="336"/>
    </location>
</feature>
<feature type="domain" description="No apical meristem-associated C-terminal" evidence="2">
    <location>
        <begin position="208"/>
        <end position="286"/>
    </location>
</feature>
<feature type="region of interest" description="Disordered" evidence="1">
    <location>
        <begin position="291"/>
        <end position="311"/>
    </location>
</feature>
<name>A0ABC8VAW7_9POAL</name>
<proteinExistence type="predicted"/>
<keyword evidence="4" id="KW-1185">Reference proteome</keyword>
<dbReference type="Pfam" id="PF14303">
    <property type="entry name" value="NAM-associated"/>
    <property type="match status" value="2"/>
</dbReference>
<accession>A0ABC8VAW7</accession>
<feature type="compositionally biased region" description="Basic and acidic residues" evidence="1">
    <location>
        <begin position="299"/>
        <end position="310"/>
    </location>
</feature>
<feature type="compositionally biased region" description="Basic and acidic residues" evidence="1">
    <location>
        <begin position="274"/>
        <end position="283"/>
    </location>
</feature>
<feature type="compositionally biased region" description="Basic and acidic residues" evidence="1">
    <location>
        <begin position="326"/>
        <end position="336"/>
    </location>
</feature>
<evidence type="ECO:0000313" key="3">
    <source>
        <dbReference type="EMBL" id="CAL4887157.1"/>
    </source>
</evidence>
<reference evidence="4" key="1">
    <citation type="submission" date="2024-06" db="EMBL/GenBank/DDBJ databases">
        <authorList>
            <person name="Ryan C."/>
        </authorList>
    </citation>
    <scope>NUCLEOTIDE SEQUENCE [LARGE SCALE GENOMIC DNA]</scope>
</reference>
<organism evidence="3 4">
    <name type="scientific">Urochloa decumbens</name>
    <dbReference type="NCBI Taxonomy" id="240449"/>
    <lineage>
        <taxon>Eukaryota</taxon>
        <taxon>Viridiplantae</taxon>
        <taxon>Streptophyta</taxon>
        <taxon>Embryophyta</taxon>
        <taxon>Tracheophyta</taxon>
        <taxon>Spermatophyta</taxon>
        <taxon>Magnoliopsida</taxon>
        <taxon>Liliopsida</taxon>
        <taxon>Poales</taxon>
        <taxon>Poaceae</taxon>
        <taxon>PACMAD clade</taxon>
        <taxon>Panicoideae</taxon>
        <taxon>Panicodae</taxon>
        <taxon>Paniceae</taxon>
        <taxon>Melinidinae</taxon>
        <taxon>Urochloa</taxon>
    </lineage>
</organism>